<dbReference type="Gene3D" id="6.20.200.20">
    <property type="match status" value="4"/>
</dbReference>
<gene>
    <name evidence="5" type="ORF">AKAME5_002014500</name>
</gene>
<dbReference type="Pfam" id="PF00093">
    <property type="entry name" value="VWC"/>
    <property type="match status" value="3"/>
</dbReference>
<dbReference type="Proteomes" id="UP001279410">
    <property type="component" value="Unassembled WGS sequence"/>
</dbReference>
<dbReference type="PROSITE" id="PS50184">
    <property type="entry name" value="VWFC_2"/>
    <property type="match status" value="5"/>
</dbReference>
<feature type="domain" description="VWFC" evidence="4">
    <location>
        <begin position="185"/>
        <end position="244"/>
    </location>
</feature>
<feature type="domain" description="VWFC" evidence="4">
    <location>
        <begin position="244"/>
        <end position="302"/>
    </location>
</feature>
<dbReference type="EMBL" id="BRZM01000153">
    <property type="protein sequence ID" value="GLD68832.1"/>
    <property type="molecule type" value="Genomic_DNA"/>
</dbReference>
<feature type="non-terminal residue" evidence="5">
    <location>
        <position position="423"/>
    </location>
</feature>
<accession>A0AAD3N6Q8</accession>
<dbReference type="InterPro" id="IPR001007">
    <property type="entry name" value="VWF_dom"/>
</dbReference>
<feature type="domain" description="VWFC" evidence="4">
    <location>
        <begin position="363"/>
        <end position="423"/>
    </location>
</feature>
<protein>
    <submittedName>
        <fullName evidence="5">Kielin/chordin-like protein</fullName>
    </submittedName>
</protein>
<comment type="caution">
    <text evidence="5">The sequence shown here is derived from an EMBL/GenBank/DDBJ whole genome shotgun (WGS) entry which is preliminary data.</text>
</comment>
<dbReference type="PROSITE" id="PS01208">
    <property type="entry name" value="VWFC_1"/>
    <property type="match status" value="2"/>
</dbReference>
<dbReference type="Gene3D" id="2.10.70.10">
    <property type="entry name" value="Complement Module, domain 1"/>
    <property type="match status" value="1"/>
</dbReference>
<dbReference type="SMART" id="SM00214">
    <property type="entry name" value="VWC"/>
    <property type="match status" value="5"/>
</dbReference>
<keyword evidence="6" id="KW-1185">Reference proteome</keyword>
<sequence>MTLLQKHLRGSPKYQRIHFAKSHYSDFVSGGFDTSGFDQHGYDRDGYDRSGWDRWGYGKDGFSRDFIDRDGYDIPGFSRYGFNRFNVTWFGMHRDGVFQSKKKKEHHREEDNDGKTQRDKIISELFSDKGCELDGTVHNVSYSTLDGCQTCTCKGGHRECSPLPCPSLDCTQTETVPGDCCQHCRSCIDSGVRYDHGATWRPGGNSCEVCHCLEGHVNCEREQCHTPCKNPTAPPPNSCCPSCNGCGVNGHDFPNGAVIPTGDRCQECTCVNGNMVCSPLPCPAVSCQNPVRRAGDCCPRCEQCVYESKVYVDGQTFPSRRDPCLHCRCSAGEVSCERMDASCPTPRCRHPAKRKGECCATCDVCEYDRRVYADGEVFTPPGTGPCLQCRCKGGNVICHEEKCPPVQCSNPIVDPHLCCPVCK</sequence>
<name>A0AAD3N6Q8_LATJO</name>
<evidence type="ECO:0000313" key="6">
    <source>
        <dbReference type="Proteomes" id="UP001279410"/>
    </source>
</evidence>
<dbReference type="InterPro" id="IPR052424">
    <property type="entry name" value="Kielin_Chordin-BMP_Reg"/>
</dbReference>
<dbReference type="PANTHER" id="PTHR46698:SF4">
    <property type="entry name" value="CROSSVEINLESS 2"/>
    <property type="match status" value="1"/>
</dbReference>
<dbReference type="SUPFAM" id="SSF57603">
    <property type="entry name" value="FnI-like domain"/>
    <property type="match status" value="5"/>
</dbReference>
<dbReference type="PANTHER" id="PTHR46698">
    <property type="entry name" value="CROSSVEINLESS 2"/>
    <property type="match status" value="1"/>
</dbReference>
<evidence type="ECO:0000259" key="4">
    <source>
        <dbReference type="PROSITE" id="PS50184"/>
    </source>
</evidence>
<organism evidence="5 6">
    <name type="scientific">Lates japonicus</name>
    <name type="common">Japanese lates</name>
    <dbReference type="NCBI Taxonomy" id="270547"/>
    <lineage>
        <taxon>Eukaryota</taxon>
        <taxon>Metazoa</taxon>
        <taxon>Chordata</taxon>
        <taxon>Craniata</taxon>
        <taxon>Vertebrata</taxon>
        <taxon>Euteleostomi</taxon>
        <taxon>Actinopterygii</taxon>
        <taxon>Neopterygii</taxon>
        <taxon>Teleostei</taxon>
        <taxon>Neoteleostei</taxon>
        <taxon>Acanthomorphata</taxon>
        <taxon>Carangaria</taxon>
        <taxon>Carangaria incertae sedis</taxon>
        <taxon>Centropomidae</taxon>
        <taxon>Lates</taxon>
    </lineage>
</organism>
<feature type="domain" description="VWFC" evidence="4">
    <location>
        <begin position="302"/>
        <end position="363"/>
    </location>
</feature>
<evidence type="ECO:0000256" key="2">
    <source>
        <dbReference type="ARBA" id="ARBA00022525"/>
    </source>
</evidence>
<comment type="subcellular location">
    <subcellularLocation>
        <location evidence="1">Secreted</location>
    </subcellularLocation>
</comment>
<dbReference type="Pfam" id="PF23334">
    <property type="entry name" value="VWC2L_2nd"/>
    <property type="match status" value="2"/>
</dbReference>
<keyword evidence="2" id="KW-0964">Secreted</keyword>
<dbReference type="AlphaFoldDB" id="A0AAD3N6Q8"/>
<proteinExistence type="predicted"/>
<dbReference type="GO" id="GO:0005576">
    <property type="term" value="C:extracellular region"/>
    <property type="evidence" value="ECO:0007669"/>
    <property type="project" value="UniProtKB-SubCell"/>
</dbReference>
<evidence type="ECO:0000256" key="3">
    <source>
        <dbReference type="ARBA" id="ARBA00022729"/>
    </source>
</evidence>
<feature type="domain" description="VWFC" evidence="4">
    <location>
        <begin position="129"/>
        <end position="185"/>
    </location>
</feature>
<evidence type="ECO:0000313" key="5">
    <source>
        <dbReference type="EMBL" id="GLD68832.1"/>
    </source>
</evidence>
<keyword evidence="3" id="KW-0732">Signal</keyword>
<reference evidence="5" key="1">
    <citation type="submission" date="2022-08" db="EMBL/GenBank/DDBJ databases">
        <title>Genome sequencing of akame (Lates japonicus).</title>
        <authorList>
            <person name="Hashiguchi Y."/>
            <person name="Takahashi H."/>
        </authorList>
    </citation>
    <scope>NUCLEOTIDE SEQUENCE</scope>
    <source>
        <strain evidence="5">Kochi</strain>
    </source>
</reference>
<evidence type="ECO:0000256" key="1">
    <source>
        <dbReference type="ARBA" id="ARBA00004613"/>
    </source>
</evidence>